<keyword evidence="2" id="KW-1185">Reference proteome</keyword>
<dbReference type="EMBL" id="DF968181">
    <property type="protein sequence ID" value="GAP41442.1"/>
    <property type="molecule type" value="Genomic_DNA"/>
</dbReference>
<dbReference type="NCBIfam" id="NF038110">
    <property type="entry name" value="Lys_methyl_FliB"/>
    <property type="match status" value="1"/>
</dbReference>
<gene>
    <name evidence="1" type="ORF">ATC1_131431</name>
</gene>
<dbReference type="AlphaFoldDB" id="A0A0S7BTV9"/>
<sequence>MGLYQRINAYTPEWMKDFYCLGTDCPNTCCKGWNIPVDQAHAEKYENLDDSELSPILMNVFKKIRVKKNGKQENRYFLKLLDQEGDLCPLLDKTRMCRLQKKYGSEILCTTCYFFPKILWQIEDQWSLSASLSCPEVLRKAILSTDPIRFSWIETDQDPDSEWLDISLVSDKRMQMLLLNRQKIVDIMIMLLQNKNDLIPNKLFCVCAFLNRLGILLNSEENSSFDLMIAEAVDYIHKNGINPVRPVDSVEDLARWLQLLSLTFNWGLESSARYHTAIQKDFLQLLSYAKNPLIIMAENYLFARNQVFYPFLRNNPYLLENFLVHFIFSDFLKQFSIYQNETTNVSNILQFEILQLCAVFSLMQFLFVKQSLISGEMDSSIFLEVIYQADQSYLHYPMYISQSMRHFPNMPLKEEDIRMLLSC</sequence>
<dbReference type="RefSeq" id="WP_062282659.1">
    <property type="nucleotide sequence ID" value="NZ_DF968181.1"/>
</dbReference>
<dbReference type="Proteomes" id="UP000053370">
    <property type="component" value="Unassembled WGS sequence"/>
</dbReference>
<evidence type="ECO:0000313" key="2">
    <source>
        <dbReference type="Proteomes" id="UP000053370"/>
    </source>
</evidence>
<reference evidence="1" key="1">
    <citation type="journal article" date="2015" name="Genome Announc.">
        <title>Draft Genome Sequence of Anaerolineae Strain TC1, a Novel Isolate from a Methanogenic Wastewater Treatment System.</title>
        <authorList>
            <person name="Matsuura N."/>
            <person name="Tourlousse D.M."/>
            <person name="Sun L."/>
            <person name="Toyonaga M."/>
            <person name="Kuroda K."/>
            <person name="Ohashi A."/>
            <person name="Cruz R."/>
            <person name="Yamaguchi T."/>
            <person name="Sekiguchi Y."/>
        </authorList>
    </citation>
    <scope>NUCLEOTIDE SEQUENCE [LARGE SCALE GENOMIC DNA]</scope>
    <source>
        <strain evidence="1">TC1</strain>
    </source>
</reference>
<name>A0A0S7BTV9_9CHLR</name>
<evidence type="ECO:0008006" key="3">
    <source>
        <dbReference type="Google" id="ProtNLM"/>
    </source>
</evidence>
<protein>
    <recommendedName>
        <fullName evidence="3">Lysine-N-methylase</fullName>
    </recommendedName>
</protein>
<organism evidence="1">
    <name type="scientific">Flexilinea flocculi</name>
    <dbReference type="NCBI Taxonomy" id="1678840"/>
    <lineage>
        <taxon>Bacteria</taxon>
        <taxon>Bacillati</taxon>
        <taxon>Chloroflexota</taxon>
        <taxon>Anaerolineae</taxon>
        <taxon>Anaerolineales</taxon>
        <taxon>Anaerolineaceae</taxon>
        <taxon>Flexilinea</taxon>
    </lineage>
</organism>
<evidence type="ECO:0000313" key="1">
    <source>
        <dbReference type="EMBL" id="GAP41442.1"/>
    </source>
</evidence>
<accession>A0A0S7BTV9</accession>
<dbReference type="OrthoDB" id="86584at2"/>
<proteinExistence type="predicted"/>